<dbReference type="Proteomes" id="UP001082899">
    <property type="component" value="Unassembled WGS sequence"/>
</dbReference>
<dbReference type="Pfam" id="PF01323">
    <property type="entry name" value="DSBA"/>
    <property type="match status" value="1"/>
</dbReference>
<comment type="caution">
    <text evidence="2">The sequence shown here is derived from an EMBL/GenBank/DDBJ whole genome shotgun (WGS) entry which is preliminary data.</text>
</comment>
<keyword evidence="3" id="KW-1185">Reference proteome</keyword>
<dbReference type="Gene3D" id="3.40.30.10">
    <property type="entry name" value="Glutaredoxin"/>
    <property type="match status" value="1"/>
</dbReference>
<proteinExistence type="predicted"/>
<dbReference type="CDD" id="cd03024">
    <property type="entry name" value="DsbA_FrnE"/>
    <property type="match status" value="1"/>
</dbReference>
<dbReference type="EMBL" id="JAPMXC010000003">
    <property type="protein sequence ID" value="MCY0388193.1"/>
    <property type="molecule type" value="Genomic_DNA"/>
</dbReference>
<dbReference type="PANTHER" id="PTHR13887:SF41">
    <property type="entry name" value="THIOREDOXIN SUPERFAMILY PROTEIN"/>
    <property type="match status" value="1"/>
</dbReference>
<gene>
    <name evidence="2" type="ORF">OVY01_13295</name>
</gene>
<evidence type="ECO:0000313" key="2">
    <source>
        <dbReference type="EMBL" id="MCY0388193.1"/>
    </source>
</evidence>
<dbReference type="PANTHER" id="PTHR13887">
    <property type="entry name" value="GLUTATHIONE S-TRANSFERASE KAPPA"/>
    <property type="match status" value="1"/>
</dbReference>
<evidence type="ECO:0000313" key="3">
    <source>
        <dbReference type="Proteomes" id="UP001082899"/>
    </source>
</evidence>
<name>A0ABT3ZNS5_9BURK</name>
<accession>A0ABT3ZNS5</accession>
<protein>
    <submittedName>
        <fullName evidence="2">DsbA family oxidoreductase</fullName>
    </submittedName>
</protein>
<organism evidence="2 3">
    <name type="scientific">Robbsia betulipollinis</name>
    <dbReference type="NCBI Taxonomy" id="2981849"/>
    <lineage>
        <taxon>Bacteria</taxon>
        <taxon>Pseudomonadati</taxon>
        <taxon>Pseudomonadota</taxon>
        <taxon>Betaproteobacteria</taxon>
        <taxon>Burkholderiales</taxon>
        <taxon>Burkholderiaceae</taxon>
        <taxon>Robbsia</taxon>
    </lineage>
</organism>
<reference evidence="2" key="1">
    <citation type="submission" date="2022-11" db="EMBL/GenBank/DDBJ databases">
        <title>Robbsia betulipollinis sp. nov., isolated from pollen of birch (Betula pendula).</title>
        <authorList>
            <person name="Shi H."/>
            <person name="Ambika Manirajan B."/>
            <person name="Ratering S."/>
            <person name="Geissler-Plaum R."/>
            <person name="Schnell S."/>
        </authorList>
    </citation>
    <scope>NUCLEOTIDE SEQUENCE</scope>
    <source>
        <strain evidence="2">Bb-Pol-6</strain>
    </source>
</reference>
<dbReference type="RefSeq" id="WP_267848090.1">
    <property type="nucleotide sequence ID" value="NZ_JAPMXC010000003.1"/>
</dbReference>
<dbReference type="InterPro" id="IPR001853">
    <property type="entry name" value="DSBA-like_thioredoxin_dom"/>
</dbReference>
<dbReference type="SUPFAM" id="SSF52833">
    <property type="entry name" value="Thioredoxin-like"/>
    <property type="match status" value="1"/>
</dbReference>
<evidence type="ECO:0000259" key="1">
    <source>
        <dbReference type="Pfam" id="PF01323"/>
    </source>
</evidence>
<feature type="domain" description="DSBA-like thioredoxin" evidence="1">
    <location>
        <begin position="9"/>
        <end position="188"/>
    </location>
</feature>
<dbReference type="InterPro" id="IPR036249">
    <property type="entry name" value="Thioredoxin-like_sf"/>
</dbReference>
<sequence>MATTPTLYLDVWSDYVCPFCYLELPVLDQFRNAYGDAVEIRWHAFELRPEPVPTLDPEAEDLHDNWERAIYPLAIERHLLLRLPPVQPRSRKALEAAFFARDAGLFEPVHRAIFKAFFEDGLDIGDTDILIDIAANCGVDPEMLEEALNEGTYADAVQEDQAFAQKLGVSGVPFVVLSRDAAVGQDQPPAPIALRGAAPVQHFEAAVERLFPDGFPEG</sequence>